<dbReference type="InterPro" id="IPR050131">
    <property type="entry name" value="Peptidase_S8_subtilisin-like"/>
</dbReference>
<proteinExistence type="inferred from homology"/>
<keyword evidence="4 6" id="KW-0720">Serine protease</keyword>
<feature type="active site" description="Charge relay system" evidence="5 6">
    <location>
        <position position="345"/>
    </location>
</feature>
<feature type="transmembrane region" description="Helical" evidence="8">
    <location>
        <begin position="7"/>
        <end position="25"/>
    </location>
</feature>
<dbReference type="InterPro" id="IPR003961">
    <property type="entry name" value="FN3_dom"/>
</dbReference>
<dbReference type="GO" id="GO:0004252">
    <property type="term" value="F:serine-type endopeptidase activity"/>
    <property type="evidence" value="ECO:0007669"/>
    <property type="project" value="UniProtKB-UniRule"/>
</dbReference>
<dbReference type="STRING" id="48467.SAMN02745166_02882"/>
<dbReference type="InterPro" id="IPR015500">
    <property type="entry name" value="Peptidase_S8_subtilisin-rel"/>
</dbReference>
<feature type="domain" description="Fibronectin type-III" evidence="9">
    <location>
        <begin position="1150"/>
        <end position="1246"/>
    </location>
</feature>
<dbReference type="Proteomes" id="UP000190774">
    <property type="component" value="Unassembled WGS sequence"/>
</dbReference>
<dbReference type="RefSeq" id="WP_078814064.1">
    <property type="nucleotide sequence ID" value="NZ_FUYE01000009.1"/>
</dbReference>
<evidence type="ECO:0000313" key="10">
    <source>
        <dbReference type="EMBL" id="SKA99253.1"/>
    </source>
</evidence>
<dbReference type="InterPro" id="IPR000209">
    <property type="entry name" value="Peptidase_S8/S53_dom"/>
</dbReference>
<comment type="similarity">
    <text evidence="1 6 7">Belongs to the peptidase S8 family.</text>
</comment>
<keyword evidence="3 6" id="KW-0378">Hydrolase</keyword>
<dbReference type="Gene3D" id="2.60.40.10">
    <property type="entry name" value="Immunoglobulins"/>
    <property type="match status" value="3"/>
</dbReference>
<dbReference type="Pfam" id="PF00082">
    <property type="entry name" value="Peptidase_S8"/>
    <property type="match status" value="1"/>
</dbReference>
<evidence type="ECO:0000256" key="8">
    <source>
        <dbReference type="SAM" id="Phobius"/>
    </source>
</evidence>
<dbReference type="InterPro" id="IPR023827">
    <property type="entry name" value="Peptidase_S8_Asp-AS"/>
</dbReference>
<keyword evidence="8" id="KW-1133">Transmembrane helix</keyword>
<evidence type="ECO:0000256" key="1">
    <source>
        <dbReference type="ARBA" id="ARBA00011073"/>
    </source>
</evidence>
<evidence type="ECO:0000256" key="2">
    <source>
        <dbReference type="ARBA" id="ARBA00022670"/>
    </source>
</evidence>
<gene>
    <name evidence="10" type="ORF">SAMN02745166_02882</name>
</gene>
<accession>A0A1T4YC33</accession>
<reference evidence="11" key="1">
    <citation type="submission" date="2017-02" db="EMBL/GenBank/DDBJ databases">
        <authorList>
            <person name="Varghese N."/>
            <person name="Submissions S."/>
        </authorList>
    </citation>
    <scope>NUCLEOTIDE SEQUENCE [LARGE SCALE GENOMIC DNA]</scope>
    <source>
        <strain evidence="11">ATCC 700200</strain>
    </source>
</reference>
<keyword evidence="11" id="KW-1185">Reference proteome</keyword>
<dbReference type="PANTHER" id="PTHR43806">
    <property type="entry name" value="PEPTIDASE S8"/>
    <property type="match status" value="1"/>
</dbReference>
<feature type="active site" description="Charge relay system" evidence="5 6">
    <location>
        <position position="505"/>
    </location>
</feature>
<dbReference type="PROSITE" id="PS00138">
    <property type="entry name" value="SUBTILASE_SER"/>
    <property type="match status" value="1"/>
</dbReference>
<keyword evidence="2 6" id="KW-0645">Protease</keyword>
<evidence type="ECO:0000256" key="5">
    <source>
        <dbReference type="PIRSR" id="PIRSR615500-1"/>
    </source>
</evidence>
<dbReference type="PROSITE" id="PS00136">
    <property type="entry name" value="SUBTILASE_ASP"/>
    <property type="match status" value="1"/>
</dbReference>
<dbReference type="InterPro" id="IPR036116">
    <property type="entry name" value="FN3_sf"/>
</dbReference>
<dbReference type="PROSITE" id="PS51892">
    <property type="entry name" value="SUBTILASE"/>
    <property type="match status" value="1"/>
</dbReference>
<keyword evidence="8" id="KW-0812">Transmembrane</keyword>
<dbReference type="PROSITE" id="PS50853">
    <property type="entry name" value="FN3"/>
    <property type="match status" value="1"/>
</dbReference>
<evidence type="ECO:0000256" key="3">
    <source>
        <dbReference type="ARBA" id="ARBA00022801"/>
    </source>
</evidence>
<evidence type="ECO:0000313" key="11">
    <source>
        <dbReference type="Proteomes" id="UP000190774"/>
    </source>
</evidence>
<feature type="active site" description="Charge relay system" evidence="5 6">
    <location>
        <position position="290"/>
    </location>
</feature>
<dbReference type="PROSITE" id="PS00137">
    <property type="entry name" value="SUBTILASE_HIS"/>
    <property type="match status" value="1"/>
</dbReference>
<dbReference type="InterPro" id="IPR034204">
    <property type="entry name" value="PfSUB1-like_cat_dom"/>
</dbReference>
<dbReference type="InterPro" id="IPR036852">
    <property type="entry name" value="Peptidase_S8/S53_dom_sf"/>
</dbReference>
<evidence type="ECO:0000256" key="6">
    <source>
        <dbReference type="PROSITE-ProRule" id="PRU01240"/>
    </source>
</evidence>
<dbReference type="InterPro" id="IPR013783">
    <property type="entry name" value="Ig-like_fold"/>
</dbReference>
<dbReference type="EMBL" id="FUYE01000009">
    <property type="protein sequence ID" value="SKA99253.1"/>
    <property type="molecule type" value="Genomic_DNA"/>
</dbReference>
<dbReference type="OrthoDB" id="174327at2"/>
<evidence type="ECO:0000256" key="7">
    <source>
        <dbReference type="RuleBase" id="RU003355"/>
    </source>
</evidence>
<evidence type="ECO:0000256" key="4">
    <source>
        <dbReference type="ARBA" id="ARBA00022825"/>
    </source>
</evidence>
<dbReference type="GO" id="GO:0006508">
    <property type="term" value="P:proteolysis"/>
    <property type="evidence" value="ECO:0007669"/>
    <property type="project" value="UniProtKB-KW"/>
</dbReference>
<dbReference type="CDD" id="cd07473">
    <property type="entry name" value="Peptidases_S8_Subtilisin_like"/>
    <property type="match status" value="1"/>
</dbReference>
<dbReference type="InterPro" id="IPR022398">
    <property type="entry name" value="Peptidase_S8_His-AS"/>
</dbReference>
<dbReference type="PRINTS" id="PR00723">
    <property type="entry name" value="SUBTILISIN"/>
</dbReference>
<dbReference type="SUPFAM" id="SSF52743">
    <property type="entry name" value="Subtilisin-like"/>
    <property type="match status" value="1"/>
</dbReference>
<dbReference type="Gene3D" id="3.40.50.200">
    <property type="entry name" value="Peptidase S8/S53 domain"/>
    <property type="match status" value="1"/>
</dbReference>
<protein>
    <submittedName>
        <fullName evidence="10">Serine protease, subtilisin family</fullName>
    </submittedName>
</protein>
<sequence length="1822" mass="193419">MKTILQRLLVVAALSAFGIATWLWLNGERTVSPPIDPLREKAAVATVATVQGKEQRMEDSLFSRPGRAPSRLSAAGLAQAQVSGREIKISGSDPEQPNLGRKDRYAGKEVLEEKETVQQVQGLTQVERVRLVRDPSFKYPLVRVVDELVRSPQGDRLVRQVAMVGDHVLVKPQQADMSEAALLEQLQAQGATLRKKMPASGNWLVAFSPATLDTVPDMVARISAMKSFVRYAEPDYIMSANAVPNDSSFNLLWGMNNTGESGGVVDADIDAPEAWNLATGSASVKVAVIDSGIDQTHPDLVPNLWTNPDEIAGNGVDDDGNGYVDDVHGWDFVNSDANPTDDNGHGTHCAGTIGAVGNNGSGVAGVCWNVSLIGLKFLDASGSGSLTDAVEAIAYATQLGVTLTSNSWSGGDYAQAMKDVIDEAGEAGVLFVTVAGNSSNNVESFPEYPGSYTSGNLIAVAATTYQETLADFSNYGAVSTDLAAPGQDIYSTVPGGGYGYNSGTSMACPHVAGACALVKSFKPSLTHLQVKDIILKSVDSIPVLAGKNVTGGRLNVFNALLASDDMLVTPGSALVATGPLGGPFTPTSQTYTITNYTQQNAVWTASLDQPWATLSATSGTLSAGESIKVTVSLNEQTEQLTAGNQTATLTFTHTGTGRSQTRPVTVVVNPDTIYTEPLDADPGWTRTGQWQFGVPQGLGGTSFGYPDPKRGATGSHVFGINLAGDYSTSTGAAQYLTTGPINLSRYQNTRLKFQRWLNSDYQTWVYATLEVSTNGSTWTPLWNNGTDAYNDGAWTPVEYDLSAYADGQAQVYLRWGHQVASFGAYPYSGWNIDDVQIQGVPNVKLALTLPESVTEGGAAGQGTITVTPAPSTNLSVTLTSSRPGEEVSVPATVSVLSGQTQAIFAVTPLQDNFKDGSQKVTLTATAVDYPTGSASLLVHDDEQDQLFLLLPASLPEGSGTVTNQATISINDPAPTDLTVYLSSNDLTEVQVPASVTIPQGEVGVFFPLSIQDDPSIDGPQTVTVTASVVNWPSRQSTMIVTDNEASVITLTLPAKRLESAGLLPNQGQVSVPGLVPAPLTISLTSNRPQDLIVPASVTIPAGSSDATFALHPQDDAVVDGDPTVEITASSPNFTSARATIIIADDEVPALPSDPFPSAGQISVSPSSPLVWSYDHHSGAAPTSYRVYFRTGDGPEDLLGTTVEPYWALTLPKLQPSTTYHWRVVALAGAGSRNGPSWTFTTVTPGPLHHYAWDPLPEVVAVGVPFPVRVTAVDAYEIPVTGYRRQAQLTAQIQQPESTTGTGSYPWIYPLSTSYHDVRIQSIYRPEEAGPAGQLTALALNLGTVPGQTLTNFTIRMRHTTKTDYLSGGFTWESDWTTVYSADQTLSATGWVWFTFTTPFDYDGTQNLMVDFSFNNTSYSTDGTTRTTIISDYRTLAYRTDSNYGDPLSWSGSSPTAEAYNGLPNLRLQRASQPLALTPTTTTPFNQGSWSGQVTLQAAGVDAQLVVTDTVDSAVTSSSSAIDAIAVEAFTLATEPTFTGGTSNQISGAALSAGHLYEIQRATQPNFNDAVSSGPLNTPEHLFTGLSDGKLYYYRGRGVKEGASGQWSVVERSTQDATAPLFNFERASDGITLLSSLDLIGSTTDATSGVASLEINGTPFTPGAFTTPLTLTDGLNNVTLTATDNATPPNTRSITWTVTRIPDLDLDADANGLSGLLEYAFHANSSSASALPTLSTALHPETHRAHLILRYRRLITPPSNLVYDIETSSGLEDWVLADSTTAEVLSTTPTGDGFTELVTVRINPSLEGQIRRFARLNVRTLTP</sequence>
<dbReference type="InterPro" id="IPR023828">
    <property type="entry name" value="Peptidase_S8_Ser-AS"/>
</dbReference>
<name>A0A1T4YC33_9BACT</name>
<evidence type="ECO:0000259" key="9">
    <source>
        <dbReference type="PROSITE" id="PS50853"/>
    </source>
</evidence>
<dbReference type="PANTHER" id="PTHR43806:SF11">
    <property type="entry name" value="CEREVISIN-RELATED"/>
    <property type="match status" value="1"/>
</dbReference>
<dbReference type="SUPFAM" id="SSF49265">
    <property type="entry name" value="Fibronectin type III"/>
    <property type="match status" value="1"/>
</dbReference>
<keyword evidence="8" id="KW-0472">Membrane</keyword>
<organism evidence="10 11">
    <name type="scientific">Prosthecobacter debontii</name>
    <dbReference type="NCBI Taxonomy" id="48467"/>
    <lineage>
        <taxon>Bacteria</taxon>
        <taxon>Pseudomonadati</taxon>
        <taxon>Verrucomicrobiota</taxon>
        <taxon>Verrucomicrobiia</taxon>
        <taxon>Verrucomicrobiales</taxon>
        <taxon>Verrucomicrobiaceae</taxon>
        <taxon>Prosthecobacter</taxon>
    </lineage>
</organism>